<dbReference type="KEGG" id="dtx:ATSB10_30190"/>
<dbReference type="PATRIC" id="fig|445710.3.peg.3017"/>
<dbReference type="Proteomes" id="UP000077255">
    <property type="component" value="Chromosome"/>
</dbReference>
<evidence type="ECO:0008006" key="3">
    <source>
        <dbReference type="Google" id="ProtNLM"/>
    </source>
</evidence>
<dbReference type="EMBL" id="CP014841">
    <property type="protein sequence ID" value="AND70473.1"/>
    <property type="molecule type" value="Genomic_DNA"/>
</dbReference>
<organism evidence="1 2">
    <name type="scientific">Dyella thiooxydans</name>
    <dbReference type="NCBI Taxonomy" id="445710"/>
    <lineage>
        <taxon>Bacteria</taxon>
        <taxon>Pseudomonadati</taxon>
        <taxon>Pseudomonadota</taxon>
        <taxon>Gammaproteobacteria</taxon>
        <taxon>Lysobacterales</taxon>
        <taxon>Rhodanobacteraceae</taxon>
        <taxon>Dyella</taxon>
    </lineage>
</organism>
<proteinExistence type="predicted"/>
<name>A0A160N3C6_9GAMM</name>
<evidence type="ECO:0000313" key="1">
    <source>
        <dbReference type="EMBL" id="AND70473.1"/>
    </source>
</evidence>
<reference evidence="1 2" key="1">
    <citation type="submission" date="2016-02" db="EMBL/GenBank/DDBJ databases">
        <title>Complete genome sequencing and analysis of ATSB10, Dyella thiooxydans isolated from rhizosphere soil of sunflower (Helianthus annuus L.).</title>
        <authorList>
            <person name="Lee Y."/>
            <person name="Hwangbo K."/>
            <person name="Chung H."/>
            <person name="Yoo J."/>
            <person name="Kim K.Y."/>
            <person name="Sa T.M."/>
            <person name="Um Y."/>
            <person name="Madhaiyan M."/>
        </authorList>
    </citation>
    <scope>NUCLEOTIDE SEQUENCE [LARGE SCALE GENOMIC DNA]</scope>
    <source>
        <strain evidence="1 2">ATSB10</strain>
    </source>
</reference>
<dbReference type="Gene3D" id="1.10.287.100">
    <property type="match status" value="1"/>
</dbReference>
<protein>
    <recommendedName>
        <fullName evidence="3">MarR family transcriptional regulator</fullName>
    </recommendedName>
</protein>
<accession>A0A160N3C6</accession>
<sequence length="49" mass="5448">MTAEGVEARRKRNAAKQHWLMAAMADLKPDERQTLVAASALIKRLSVVD</sequence>
<gene>
    <name evidence="1" type="ORF">ATSB10_30190</name>
</gene>
<dbReference type="AlphaFoldDB" id="A0A160N3C6"/>
<keyword evidence="2" id="KW-1185">Reference proteome</keyword>
<evidence type="ECO:0000313" key="2">
    <source>
        <dbReference type="Proteomes" id="UP000077255"/>
    </source>
</evidence>